<reference evidence="9 10" key="1">
    <citation type="journal article" date="2023" name="Hortic Res">
        <title>Pangenome of water caltrop reveals structural variations and asymmetric subgenome divergence after allopolyploidization.</title>
        <authorList>
            <person name="Zhang X."/>
            <person name="Chen Y."/>
            <person name="Wang L."/>
            <person name="Yuan Y."/>
            <person name="Fang M."/>
            <person name="Shi L."/>
            <person name="Lu R."/>
            <person name="Comes H.P."/>
            <person name="Ma Y."/>
            <person name="Chen Y."/>
            <person name="Huang G."/>
            <person name="Zhou Y."/>
            <person name="Zheng Z."/>
            <person name="Qiu Y."/>
        </authorList>
    </citation>
    <scope>NUCLEOTIDE SEQUENCE [LARGE SCALE GENOMIC DNA]</scope>
    <source>
        <strain evidence="9">F231</strain>
    </source>
</reference>
<dbReference type="PANTHER" id="PTHR33057:SF82">
    <property type="entry name" value="TRANSCRIPTION REPRESSOR OFP5"/>
    <property type="match status" value="1"/>
</dbReference>
<dbReference type="Proteomes" id="UP001346149">
    <property type="component" value="Unassembled WGS sequence"/>
</dbReference>
<dbReference type="Pfam" id="PF04844">
    <property type="entry name" value="Ovate"/>
    <property type="match status" value="1"/>
</dbReference>
<gene>
    <name evidence="9" type="ORF">SAY86_011529</name>
</gene>
<protein>
    <recommendedName>
        <fullName evidence="6">Transcription repressor</fullName>
    </recommendedName>
    <alternativeName>
        <fullName evidence="6">Ovate family protein</fullName>
    </alternativeName>
</protein>
<dbReference type="PROSITE" id="PS51754">
    <property type="entry name" value="OVATE"/>
    <property type="match status" value="1"/>
</dbReference>
<dbReference type="InterPro" id="IPR006458">
    <property type="entry name" value="Ovate_C"/>
</dbReference>
<organism evidence="9 10">
    <name type="scientific">Trapa natans</name>
    <name type="common">Water chestnut</name>
    <dbReference type="NCBI Taxonomy" id="22666"/>
    <lineage>
        <taxon>Eukaryota</taxon>
        <taxon>Viridiplantae</taxon>
        <taxon>Streptophyta</taxon>
        <taxon>Embryophyta</taxon>
        <taxon>Tracheophyta</taxon>
        <taxon>Spermatophyta</taxon>
        <taxon>Magnoliopsida</taxon>
        <taxon>eudicotyledons</taxon>
        <taxon>Gunneridae</taxon>
        <taxon>Pentapetalae</taxon>
        <taxon>rosids</taxon>
        <taxon>malvids</taxon>
        <taxon>Myrtales</taxon>
        <taxon>Lythraceae</taxon>
        <taxon>Trapa</taxon>
    </lineage>
</organism>
<evidence type="ECO:0000256" key="5">
    <source>
        <dbReference type="ARBA" id="ARBA00023242"/>
    </source>
</evidence>
<dbReference type="PANTHER" id="PTHR33057">
    <property type="entry name" value="TRANSCRIPTION REPRESSOR OFP7-RELATED"/>
    <property type="match status" value="1"/>
</dbReference>
<feature type="domain" description="OVATE" evidence="8">
    <location>
        <begin position="237"/>
        <end position="296"/>
    </location>
</feature>
<evidence type="ECO:0000256" key="3">
    <source>
        <dbReference type="ARBA" id="ARBA00023015"/>
    </source>
</evidence>
<comment type="function">
    <text evidence="6">Transcriptional repressor that regulates multiple aspects of plant growth and development.</text>
</comment>
<dbReference type="AlphaFoldDB" id="A0AAN7R576"/>
<feature type="compositionally biased region" description="Basic residues" evidence="7">
    <location>
        <begin position="215"/>
        <end position="225"/>
    </location>
</feature>
<comment type="subcellular location">
    <subcellularLocation>
        <location evidence="1 6">Nucleus</location>
    </subcellularLocation>
</comment>
<sequence length="315" mass="36090">MRWGRRKKPNTSTSLTRASLLPSWLLRFTKMSINSADGSVGGDAADNKPAEVIPRVGWRGIPERCPGGGGLELSRGDRSSQKEKVDMGLQELGEHKNFNQMVSRIQMMHEVQRKEGSLSLSKTPRHSTGSMQDSSFSAMDFKEINKLLPELFSDEEQASELGDEDLKGERRRRTLYLSGGSPKRRTVKRQSCRIRIHSPRSSEMSRLRTDEQTKRLRQKSKKKAKEKGSSGLERFAVVKCSFNPQQDFRNSMIEMILERRIKEPKELEELLACYLMLNSDEYHDVIIEVFRQLWLELNQSSCCAYDPAELTTEED</sequence>
<dbReference type="InterPro" id="IPR038933">
    <property type="entry name" value="Ovate"/>
</dbReference>
<feature type="region of interest" description="Disordered" evidence="7">
    <location>
        <begin position="198"/>
        <end position="228"/>
    </location>
</feature>
<feature type="region of interest" description="Disordered" evidence="7">
    <location>
        <begin position="58"/>
        <end position="82"/>
    </location>
</feature>
<keyword evidence="10" id="KW-1185">Reference proteome</keyword>
<evidence type="ECO:0000256" key="7">
    <source>
        <dbReference type="SAM" id="MobiDB-lite"/>
    </source>
</evidence>
<evidence type="ECO:0000259" key="8">
    <source>
        <dbReference type="PROSITE" id="PS51754"/>
    </source>
</evidence>
<evidence type="ECO:0000313" key="10">
    <source>
        <dbReference type="Proteomes" id="UP001346149"/>
    </source>
</evidence>
<evidence type="ECO:0000256" key="6">
    <source>
        <dbReference type="RuleBase" id="RU367028"/>
    </source>
</evidence>
<comment type="caution">
    <text evidence="9">The sequence shown here is derived from an EMBL/GenBank/DDBJ whole genome shotgun (WGS) entry which is preliminary data.</text>
</comment>
<evidence type="ECO:0000256" key="2">
    <source>
        <dbReference type="ARBA" id="ARBA00022491"/>
    </source>
</evidence>
<keyword evidence="3 6" id="KW-0805">Transcription regulation</keyword>
<evidence type="ECO:0000256" key="4">
    <source>
        <dbReference type="ARBA" id="ARBA00023163"/>
    </source>
</evidence>
<keyword evidence="2 6" id="KW-0678">Repressor</keyword>
<proteinExistence type="predicted"/>
<feature type="compositionally biased region" description="Basic and acidic residues" evidence="7">
    <location>
        <begin position="203"/>
        <end position="214"/>
    </location>
</feature>
<keyword evidence="5 6" id="KW-0539">Nucleus</keyword>
<evidence type="ECO:0000313" key="9">
    <source>
        <dbReference type="EMBL" id="KAK4787696.1"/>
    </source>
</evidence>
<evidence type="ECO:0000256" key="1">
    <source>
        <dbReference type="ARBA" id="ARBA00004123"/>
    </source>
</evidence>
<accession>A0AAN7R576</accession>
<keyword evidence="4 6" id="KW-0804">Transcription</keyword>
<dbReference type="NCBIfam" id="TIGR01568">
    <property type="entry name" value="A_thal_3678"/>
    <property type="match status" value="1"/>
</dbReference>
<dbReference type="GO" id="GO:0005634">
    <property type="term" value="C:nucleus"/>
    <property type="evidence" value="ECO:0007669"/>
    <property type="project" value="UniProtKB-SubCell"/>
</dbReference>
<dbReference type="EMBL" id="JAXQNO010000012">
    <property type="protein sequence ID" value="KAK4787696.1"/>
    <property type="molecule type" value="Genomic_DNA"/>
</dbReference>
<name>A0AAN7R576_TRANT</name>
<dbReference type="GO" id="GO:0045892">
    <property type="term" value="P:negative regulation of DNA-templated transcription"/>
    <property type="evidence" value="ECO:0007669"/>
    <property type="project" value="UniProtKB-UniRule"/>
</dbReference>